<dbReference type="InterPro" id="IPR012392">
    <property type="entry name" value="3-ktacl-CoA_syn"/>
</dbReference>
<dbReference type="Gene3D" id="3.40.47.10">
    <property type="match status" value="1"/>
</dbReference>
<proteinExistence type="inferred from homology"/>
<sequence>MVVDYFLESMKHPITLQNYIALLFFCTIFLVVIWVMNSLWMNLNNSKKIYLVDFACYKPEPSNMITKKGLLEGFRQHLDNDETLKFMGRIMDKCGLGDSTYGPNALIRDPPNPCMKEARSEAEMVIFGAIDGLLAKVKGFVAEDIGILVVNCSIFNVVPSLSAMIVNRYKLGDGILSYNLSGMGCSSGLIAIGLARNLLQVHRNAHALVVSTENITQNYYLGKDRSKVLANCIFRVGGAAILLSNRSSDRRSSKYQLIHTVNVTTSYSDSSYKCIFQEEDGEGKLGVNISRDLTSEASESIQLNLITLGRLVLPVSKQFMFLINQLIRSFHVAKIKPYVPEFNKTFDHFLPHAGGRPLLDELQRMLRFRDFEMEPARKTLHRYGNTSSSTVWYQLAYCEASGRIKRGDSVWQIAFGSGFNCSSVVWHAIRTVDLEESNPWSGEI</sequence>
<comment type="caution">
    <text evidence="10">The sequence shown here is derived from an EMBL/GenBank/DDBJ whole genome shotgun (WGS) entry which is preliminary data.</text>
</comment>
<evidence type="ECO:0000256" key="6">
    <source>
        <dbReference type="PIRNR" id="PIRNR036417"/>
    </source>
</evidence>
<keyword evidence="7" id="KW-0812">Transmembrane</keyword>
<evidence type="ECO:0000256" key="4">
    <source>
        <dbReference type="ARBA" id="ARBA00023315"/>
    </source>
</evidence>
<gene>
    <name evidence="10" type="ORF">RJ641_030279</name>
</gene>
<dbReference type="Pfam" id="PF08392">
    <property type="entry name" value="FAE1_CUT1_RppA"/>
    <property type="match status" value="1"/>
</dbReference>
<keyword evidence="3 6" id="KW-0808">Transferase</keyword>
<dbReference type="EMBL" id="JBAMMX010000005">
    <property type="protein sequence ID" value="KAK6940748.1"/>
    <property type="molecule type" value="Genomic_DNA"/>
</dbReference>
<keyword evidence="4 6" id="KW-0012">Acyltransferase</keyword>
<feature type="domain" description="FAE" evidence="8">
    <location>
        <begin position="44"/>
        <end position="327"/>
    </location>
</feature>
<comment type="catalytic activity">
    <reaction evidence="5">
        <text>a very-long-chain acyl-CoA + malonyl-CoA + H(+) = a very-long-chain 3-oxoacyl-CoA + CO2 + CoA</text>
        <dbReference type="Rhea" id="RHEA:32727"/>
        <dbReference type="ChEBI" id="CHEBI:15378"/>
        <dbReference type="ChEBI" id="CHEBI:16526"/>
        <dbReference type="ChEBI" id="CHEBI:57287"/>
        <dbReference type="ChEBI" id="CHEBI:57384"/>
        <dbReference type="ChEBI" id="CHEBI:90725"/>
        <dbReference type="ChEBI" id="CHEBI:90736"/>
        <dbReference type="EC" id="2.3.1.199"/>
    </reaction>
</comment>
<evidence type="ECO:0000259" key="9">
    <source>
        <dbReference type="Pfam" id="PF08541"/>
    </source>
</evidence>
<dbReference type="GO" id="GO:0009922">
    <property type="term" value="F:fatty acid elongase activity"/>
    <property type="evidence" value="ECO:0007669"/>
    <property type="project" value="UniProtKB-EC"/>
</dbReference>
<dbReference type="GO" id="GO:0016020">
    <property type="term" value="C:membrane"/>
    <property type="evidence" value="ECO:0007669"/>
    <property type="project" value="InterPro"/>
</dbReference>
<evidence type="ECO:0000256" key="2">
    <source>
        <dbReference type="ARBA" id="ARBA00005531"/>
    </source>
</evidence>
<accession>A0AAN8VTE1</accession>
<keyword evidence="11" id="KW-1185">Reference proteome</keyword>
<feature type="domain" description="Beta-ketoacyl-[acyl-carrier-protein] synthase III C-terminal" evidence="9">
    <location>
        <begin position="346"/>
        <end position="426"/>
    </location>
</feature>
<evidence type="ECO:0000256" key="7">
    <source>
        <dbReference type="SAM" id="Phobius"/>
    </source>
</evidence>
<protein>
    <recommendedName>
        <fullName evidence="6">3-ketoacyl-CoA synthase</fullName>
        <ecNumber evidence="6">2.3.1.-</ecNumber>
    </recommendedName>
</protein>
<evidence type="ECO:0000256" key="1">
    <source>
        <dbReference type="ARBA" id="ARBA00005194"/>
    </source>
</evidence>
<comment type="similarity">
    <text evidence="2 6">Belongs to the thiolase-like superfamily. Chalcone/stilbene synthases family.</text>
</comment>
<comment type="pathway">
    <text evidence="1 6">Lipid metabolism; fatty acid biosynthesis.</text>
</comment>
<dbReference type="EC" id="2.3.1.-" evidence="6"/>
<dbReference type="PANTHER" id="PTHR31561">
    <property type="entry name" value="3-KETOACYL-COA SYNTHASE"/>
    <property type="match status" value="1"/>
</dbReference>
<dbReference type="PIRSF" id="PIRSF036417">
    <property type="entry name" value="3-ktacl-CoA_syn"/>
    <property type="match status" value="1"/>
</dbReference>
<evidence type="ECO:0000259" key="8">
    <source>
        <dbReference type="Pfam" id="PF08392"/>
    </source>
</evidence>
<keyword evidence="7" id="KW-1133">Transmembrane helix</keyword>
<dbReference type="AlphaFoldDB" id="A0AAN8VTE1"/>
<dbReference type="InterPro" id="IPR013601">
    <property type="entry name" value="FAE1_typ3_polyketide_synth"/>
</dbReference>
<dbReference type="SUPFAM" id="SSF53901">
    <property type="entry name" value="Thiolase-like"/>
    <property type="match status" value="2"/>
</dbReference>
<feature type="transmembrane region" description="Helical" evidence="7">
    <location>
        <begin position="20"/>
        <end position="40"/>
    </location>
</feature>
<organism evidence="10 11">
    <name type="scientific">Dillenia turbinata</name>
    <dbReference type="NCBI Taxonomy" id="194707"/>
    <lineage>
        <taxon>Eukaryota</taxon>
        <taxon>Viridiplantae</taxon>
        <taxon>Streptophyta</taxon>
        <taxon>Embryophyta</taxon>
        <taxon>Tracheophyta</taxon>
        <taxon>Spermatophyta</taxon>
        <taxon>Magnoliopsida</taxon>
        <taxon>eudicotyledons</taxon>
        <taxon>Gunneridae</taxon>
        <taxon>Pentapetalae</taxon>
        <taxon>Dilleniales</taxon>
        <taxon>Dilleniaceae</taxon>
        <taxon>Dillenia</taxon>
    </lineage>
</organism>
<dbReference type="CDD" id="cd00831">
    <property type="entry name" value="CHS_like"/>
    <property type="match status" value="1"/>
</dbReference>
<evidence type="ECO:0000313" key="11">
    <source>
        <dbReference type="Proteomes" id="UP001370490"/>
    </source>
</evidence>
<dbReference type="InterPro" id="IPR016039">
    <property type="entry name" value="Thiolase-like"/>
</dbReference>
<dbReference type="GO" id="GO:0006633">
    <property type="term" value="P:fatty acid biosynthetic process"/>
    <property type="evidence" value="ECO:0007669"/>
    <property type="project" value="InterPro"/>
</dbReference>
<evidence type="ECO:0000256" key="3">
    <source>
        <dbReference type="ARBA" id="ARBA00022679"/>
    </source>
</evidence>
<name>A0AAN8VTE1_9MAGN</name>
<evidence type="ECO:0000313" key="10">
    <source>
        <dbReference type="EMBL" id="KAK6940748.1"/>
    </source>
</evidence>
<reference evidence="10 11" key="1">
    <citation type="submission" date="2023-12" db="EMBL/GenBank/DDBJ databases">
        <title>A high-quality genome assembly for Dillenia turbinata (Dilleniales).</title>
        <authorList>
            <person name="Chanderbali A."/>
        </authorList>
    </citation>
    <scope>NUCLEOTIDE SEQUENCE [LARGE SCALE GENOMIC DNA]</scope>
    <source>
        <strain evidence="10">LSX21</strain>
        <tissue evidence="10">Leaf</tissue>
    </source>
</reference>
<keyword evidence="7" id="KW-0472">Membrane</keyword>
<dbReference type="InterPro" id="IPR013747">
    <property type="entry name" value="ACP_syn_III_C"/>
</dbReference>
<dbReference type="Proteomes" id="UP001370490">
    <property type="component" value="Unassembled WGS sequence"/>
</dbReference>
<evidence type="ECO:0000256" key="5">
    <source>
        <dbReference type="ARBA" id="ARBA00047375"/>
    </source>
</evidence>
<dbReference type="Pfam" id="PF08541">
    <property type="entry name" value="ACP_syn_III_C"/>
    <property type="match status" value="1"/>
</dbReference>